<organism evidence="2 3">
    <name type="scientific">Wolfiporia cocos (strain MD-104)</name>
    <name type="common">Brown rot fungus</name>
    <dbReference type="NCBI Taxonomy" id="742152"/>
    <lineage>
        <taxon>Eukaryota</taxon>
        <taxon>Fungi</taxon>
        <taxon>Dikarya</taxon>
        <taxon>Basidiomycota</taxon>
        <taxon>Agaricomycotina</taxon>
        <taxon>Agaricomycetes</taxon>
        <taxon>Polyporales</taxon>
        <taxon>Phaeolaceae</taxon>
        <taxon>Wolfiporia</taxon>
    </lineage>
</organism>
<evidence type="ECO:0000313" key="2">
    <source>
        <dbReference type="EMBL" id="PCH39408.1"/>
    </source>
</evidence>
<evidence type="ECO:0000256" key="1">
    <source>
        <dbReference type="SAM" id="MobiDB-lite"/>
    </source>
</evidence>
<feature type="region of interest" description="Disordered" evidence="1">
    <location>
        <begin position="86"/>
        <end position="106"/>
    </location>
</feature>
<proteinExistence type="predicted"/>
<reference evidence="2 3" key="1">
    <citation type="journal article" date="2012" name="Science">
        <title>The Paleozoic origin of enzymatic lignin decomposition reconstructed from 31 fungal genomes.</title>
        <authorList>
            <person name="Floudas D."/>
            <person name="Binder M."/>
            <person name="Riley R."/>
            <person name="Barry K."/>
            <person name="Blanchette R.A."/>
            <person name="Henrissat B."/>
            <person name="Martinez A.T."/>
            <person name="Otillar R."/>
            <person name="Spatafora J.W."/>
            <person name="Yadav J.S."/>
            <person name="Aerts A."/>
            <person name="Benoit I."/>
            <person name="Boyd A."/>
            <person name="Carlson A."/>
            <person name="Copeland A."/>
            <person name="Coutinho P.M."/>
            <person name="de Vries R.P."/>
            <person name="Ferreira P."/>
            <person name="Findley K."/>
            <person name="Foster B."/>
            <person name="Gaskell J."/>
            <person name="Glotzer D."/>
            <person name="Gorecki P."/>
            <person name="Heitman J."/>
            <person name="Hesse C."/>
            <person name="Hori C."/>
            <person name="Igarashi K."/>
            <person name="Jurgens J.A."/>
            <person name="Kallen N."/>
            <person name="Kersten P."/>
            <person name="Kohler A."/>
            <person name="Kuees U."/>
            <person name="Kumar T.K.A."/>
            <person name="Kuo A."/>
            <person name="LaButti K."/>
            <person name="Larrondo L.F."/>
            <person name="Lindquist E."/>
            <person name="Ling A."/>
            <person name="Lombard V."/>
            <person name="Lucas S."/>
            <person name="Lundell T."/>
            <person name="Martin R."/>
            <person name="McLaughlin D.J."/>
            <person name="Morgenstern I."/>
            <person name="Morin E."/>
            <person name="Murat C."/>
            <person name="Nagy L.G."/>
            <person name="Nolan M."/>
            <person name="Ohm R.A."/>
            <person name="Patyshakuliyeva A."/>
            <person name="Rokas A."/>
            <person name="Ruiz-Duenas F.J."/>
            <person name="Sabat G."/>
            <person name="Salamov A."/>
            <person name="Samejima M."/>
            <person name="Schmutz J."/>
            <person name="Slot J.C."/>
            <person name="St John F."/>
            <person name="Stenlid J."/>
            <person name="Sun H."/>
            <person name="Sun S."/>
            <person name="Syed K."/>
            <person name="Tsang A."/>
            <person name="Wiebenga A."/>
            <person name="Young D."/>
            <person name="Pisabarro A."/>
            <person name="Eastwood D.C."/>
            <person name="Martin F."/>
            <person name="Cullen D."/>
            <person name="Grigoriev I.V."/>
            <person name="Hibbett D.S."/>
        </authorList>
    </citation>
    <scope>NUCLEOTIDE SEQUENCE [LARGE SCALE GENOMIC DNA]</scope>
    <source>
        <strain evidence="2 3">MD-104</strain>
    </source>
</reference>
<sequence>MRPELARAGGKVAYRLQSRCNGCYDAKPPALGSALPPGSPAKLGGMLEAMYASEPHGAAQGEWAVGVRCDTGVTCAESVLERDRNRKGPRGLLGALGQKTGHTAIV</sequence>
<dbReference type="EMBL" id="KB467987">
    <property type="protein sequence ID" value="PCH39408.1"/>
    <property type="molecule type" value="Genomic_DNA"/>
</dbReference>
<dbReference type="AlphaFoldDB" id="A0A2H3JNV1"/>
<gene>
    <name evidence="2" type="ORF">WOLCODRAFT_158982</name>
</gene>
<name>A0A2H3JNV1_WOLCO</name>
<dbReference type="Proteomes" id="UP000218811">
    <property type="component" value="Unassembled WGS sequence"/>
</dbReference>
<keyword evidence="3" id="KW-1185">Reference proteome</keyword>
<evidence type="ECO:0000313" key="3">
    <source>
        <dbReference type="Proteomes" id="UP000218811"/>
    </source>
</evidence>
<accession>A0A2H3JNV1</accession>
<protein>
    <submittedName>
        <fullName evidence="2">Uncharacterized protein</fullName>
    </submittedName>
</protein>